<dbReference type="RefSeq" id="XP_008086832.1">
    <property type="nucleotide sequence ID" value="XM_008088641.1"/>
</dbReference>
<evidence type="ECO:0000259" key="3">
    <source>
        <dbReference type="Pfam" id="PF03959"/>
    </source>
</evidence>
<evidence type="ECO:0000313" key="4">
    <source>
        <dbReference type="EMBL" id="EPE25513.1"/>
    </source>
</evidence>
<dbReference type="Proteomes" id="UP000016922">
    <property type="component" value="Unassembled WGS sequence"/>
</dbReference>
<dbReference type="GeneID" id="19460483"/>
<name>S3DFU0_GLAL2</name>
<keyword evidence="5" id="KW-1185">Reference proteome</keyword>
<dbReference type="OMA" id="FFDGCGP"/>
<dbReference type="AlphaFoldDB" id="S3DFU0"/>
<dbReference type="HOGENOM" id="CLU_051938_0_2_1"/>
<evidence type="ECO:0000256" key="1">
    <source>
        <dbReference type="ARBA" id="ARBA00005863"/>
    </source>
</evidence>
<comment type="similarity">
    <text evidence="1">Belongs to the LovG family.</text>
</comment>
<dbReference type="PANTHER" id="PTHR48070:SF3">
    <property type="entry name" value="ESTERASE DBAE-RELATED"/>
    <property type="match status" value="1"/>
</dbReference>
<feature type="domain" description="Serine hydrolase" evidence="3">
    <location>
        <begin position="25"/>
        <end position="227"/>
    </location>
</feature>
<dbReference type="Pfam" id="PF03959">
    <property type="entry name" value="FSH1"/>
    <property type="match status" value="1"/>
</dbReference>
<dbReference type="eggNOG" id="KOG2551">
    <property type="taxonomic scope" value="Eukaryota"/>
</dbReference>
<dbReference type="InterPro" id="IPR050593">
    <property type="entry name" value="LovG"/>
</dbReference>
<dbReference type="EMBL" id="KE145371">
    <property type="protein sequence ID" value="EPE25513.1"/>
    <property type="molecule type" value="Genomic_DNA"/>
</dbReference>
<sequence length="265" mass="29409">MSEFPSYLKPGLAPMKEPATPLPVILCLHGGGANTTVYNIQAMRIQRLLCDTFKLIFVEGPLTTSAGAGILPVFDGCGPFHRWFRPGKDDNVLPPPTKARVESALEFLESERKAGNLGKVVGFMGFSQGAKLGAGLIWEQMMKGAESGWDFKFGVMCNAIAPPMCEIKEEDKVRRITIPTLHVVGEEDPWRDSSRKLFNEYFDTEISKKLEFPIGHRLPTSEDETKKITDEIFRMWASCKEDEVEEVKGKDAVDVAAVQIAELSV</sequence>
<keyword evidence="2 4" id="KW-0378">Hydrolase</keyword>
<dbReference type="InterPro" id="IPR005645">
    <property type="entry name" value="FSH-like_dom"/>
</dbReference>
<dbReference type="GO" id="GO:0005634">
    <property type="term" value="C:nucleus"/>
    <property type="evidence" value="ECO:0007669"/>
    <property type="project" value="TreeGrafter"/>
</dbReference>
<proteinExistence type="inferred from homology"/>
<organism evidence="4 5">
    <name type="scientific">Glarea lozoyensis (strain ATCC 20868 / MF5171)</name>
    <dbReference type="NCBI Taxonomy" id="1116229"/>
    <lineage>
        <taxon>Eukaryota</taxon>
        <taxon>Fungi</taxon>
        <taxon>Dikarya</taxon>
        <taxon>Ascomycota</taxon>
        <taxon>Pezizomycotina</taxon>
        <taxon>Leotiomycetes</taxon>
        <taxon>Helotiales</taxon>
        <taxon>Helotiaceae</taxon>
        <taxon>Glarea</taxon>
    </lineage>
</organism>
<dbReference type="GO" id="GO:0016787">
    <property type="term" value="F:hydrolase activity"/>
    <property type="evidence" value="ECO:0007669"/>
    <property type="project" value="UniProtKB-KW"/>
</dbReference>
<protein>
    <submittedName>
        <fullName evidence="4">Alpha/beta-Hydrolase</fullName>
    </submittedName>
</protein>
<dbReference type="InterPro" id="IPR029058">
    <property type="entry name" value="AB_hydrolase_fold"/>
</dbReference>
<gene>
    <name evidence="4" type="ORF">GLAREA_01425</name>
</gene>
<dbReference type="Gene3D" id="3.40.50.1820">
    <property type="entry name" value="alpha/beta hydrolase"/>
    <property type="match status" value="1"/>
</dbReference>
<dbReference type="GO" id="GO:0005737">
    <property type="term" value="C:cytoplasm"/>
    <property type="evidence" value="ECO:0007669"/>
    <property type="project" value="TreeGrafter"/>
</dbReference>
<dbReference type="PANTHER" id="PTHR48070">
    <property type="entry name" value="ESTERASE OVCA2"/>
    <property type="match status" value="1"/>
</dbReference>
<dbReference type="GO" id="GO:0044550">
    <property type="term" value="P:secondary metabolite biosynthetic process"/>
    <property type="evidence" value="ECO:0007669"/>
    <property type="project" value="TreeGrafter"/>
</dbReference>
<reference evidence="4 5" key="1">
    <citation type="journal article" date="2013" name="BMC Genomics">
        <title>Genomics-driven discovery of the pneumocandin biosynthetic gene cluster in the fungus Glarea lozoyensis.</title>
        <authorList>
            <person name="Chen L."/>
            <person name="Yue Q."/>
            <person name="Zhang X."/>
            <person name="Xiang M."/>
            <person name="Wang C."/>
            <person name="Li S."/>
            <person name="Che Y."/>
            <person name="Ortiz-Lopez F.J."/>
            <person name="Bills G.F."/>
            <person name="Liu X."/>
            <person name="An Z."/>
        </authorList>
    </citation>
    <scope>NUCLEOTIDE SEQUENCE [LARGE SCALE GENOMIC DNA]</scope>
    <source>
        <strain evidence="5">ATCC 20868 / MF5171</strain>
    </source>
</reference>
<dbReference type="SUPFAM" id="SSF53474">
    <property type="entry name" value="alpha/beta-Hydrolases"/>
    <property type="match status" value="1"/>
</dbReference>
<evidence type="ECO:0000313" key="5">
    <source>
        <dbReference type="Proteomes" id="UP000016922"/>
    </source>
</evidence>
<dbReference type="KEGG" id="glz:GLAREA_01425"/>
<dbReference type="OrthoDB" id="414698at2759"/>
<accession>S3DFU0</accession>
<evidence type="ECO:0000256" key="2">
    <source>
        <dbReference type="ARBA" id="ARBA00022801"/>
    </source>
</evidence>